<gene>
    <name evidence="2" type="ordered locus">Sta7437_2209</name>
</gene>
<dbReference type="Pfam" id="PF01636">
    <property type="entry name" value="APH"/>
    <property type="match status" value="1"/>
</dbReference>
<dbReference type="Proteomes" id="UP000010473">
    <property type="component" value="Chromosome"/>
</dbReference>
<dbReference type="PANTHER" id="PTHR21310">
    <property type="entry name" value="AMINOGLYCOSIDE PHOSPHOTRANSFERASE-RELATED-RELATED"/>
    <property type="match status" value="1"/>
</dbReference>
<dbReference type="HOGENOM" id="CLU_703649_0_0_3"/>
<reference evidence="3" key="1">
    <citation type="journal article" date="2013" name="Proc. Natl. Acad. Sci. U.S.A.">
        <title>Improving the coverage of the cyanobacterial phylum using diversity-driven genome sequencing.</title>
        <authorList>
            <person name="Shih P.M."/>
            <person name="Wu D."/>
            <person name="Latifi A."/>
            <person name="Axen S.D."/>
            <person name="Fewer D.P."/>
            <person name="Talla E."/>
            <person name="Calteau A."/>
            <person name="Cai F."/>
            <person name="Tandeau de Marsac N."/>
            <person name="Rippka R."/>
            <person name="Herdman M."/>
            <person name="Sivonen K."/>
            <person name="Coursin T."/>
            <person name="Laurent T."/>
            <person name="Goodwin L."/>
            <person name="Nolan M."/>
            <person name="Davenport K.W."/>
            <person name="Han C.S."/>
            <person name="Rubin E.M."/>
            <person name="Eisen J.A."/>
            <person name="Woyke T."/>
            <person name="Gugger M."/>
            <person name="Kerfeld C.A."/>
        </authorList>
    </citation>
    <scope>NUCLEOTIDE SEQUENCE [LARGE SCALE GENOMIC DNA]</scope>
    <source>
        <strain evidence="3">ATCC 29371 / PCC 7437</strain>
    </source>
</reference>
<dbReference type="PATRIC" id="fig|111780.3.peg.2301"/>
<dbReference type="KEGG" id="scs:Sta7437_2209"/>
<evidence type="ECO:0000259" key="1">
    <source>
        <dbReference type="Pfam" id="PF01636"/>
    </source>
</evidence>
<accession>K9XVQ7</accession>
<organism evidence="2 3">
    <name type="scientific">Stanieria cyanosphaera (strain ATCC 29371 / PCC 7437)</name>
    <dbReference type="NCBI Taxonomy" id="111780"/>
    <lineage>
        <taxon>Bacteria</taxon>
        <taxon>Bacillati</taxon>
        <taxon>Cyanobacteriota</taxon>
        <taxon>Cyanophyceae</taxon>
        <taxon>Pleurocapsales</taxon>
        <taxon>Dermocarpellaceae</taxon>
        <taxon>Stanieria</taxon>
    </lineage>
</organism>
<dbReference type="InterPro" id="IPR051678">
    <property type="entry name" value="AGP_Transferase"/>
</dbReference>
<protein>
    <submittedName>
        <fullName evidence="2">Aminoglycoside phosphotransferase</fullName>
    </submittedName>
</protein>
<dbReference type="InterPro" id="IPR002575">
    <property type="entry name" value="Aminoglycoside_PTrfase"/>
</dbReference>
<proteinExistence type="predicted"/>
<keyword evidence="3" id="KW-1185">Reference proteome</keyword>
<name>K9XVQ7_STAC7</name>
<sequence length="387" mass="44492">MTFVLSSQNVFEYLIEQNLCTPEEQTQSDIEYKYAKNFNLLVSLADQRKLLVKQERLNREGKTAGEFLREWRIQEFLQQFPELNQMRFWLSEAIHFNPEHSIIVFNYLDNYRDLTDFYIKENIFPTAIAENLGTILANIHRLTLDCQDYQNFFAQNQENQSKEKAFSLVQELGRISPEIFSSVPSDGLKFFALYQRYDSLGKAIAELSSSLVPCCLTHNDLKLNNILLSNDWEQEIDKDIVRLIDWERSGWGDPAFDVGSLIGSYLHLWLISLITSKAISIDESLRMATTPLEQIQPSLAALAKAYLVNFPEIVEHRPDFWQRVIQFAGLSLIYVIQSTLQYQKSFGNTGICTLQVAKSLLCRPEASIPTIFGIEASYFMSTSLSPA</sequence>
<dbReference type="AlphaFoldDB" id="K9XVQ7"/>
<feature type="domain" description="Aminoglycoside phosphotransferase" evidence="1">
    <location>
        <begin position="126"/>
        <end position="262"/>
    </location>
</feature>
<dbReference type="InterPro" id="IPR011009">
    <property type="entry name" value="Kinase-like_dom_sf"/>
</dbReference>
<dbReference type="EMBL" id="CP003653">
    <property type="protein sequence ID" value="AFZ35757.1"/>
    <property type="molecule type" value="Genomic_DNA"/>
</dbReference>
<dbReference type="OrthoDB" id="3806873at2"/>
<dbReference type="Gene3D" id="3.90.1200.10">
    <property type="match status" value="1"/>
</dbReference>
<dbReference type="STRING" id="111780.Sta7437_2209"/>
<dbReference type="RefSeq" id="WP_015193425.1">
    <property type="nucleotide sequence ID" value="NC_019748.1"/>
</dbReference>
<dbReference type="SUPFAM" id="SSF56112">
    <property type="entry name" value="Protein kinase-like (PK-like)"/>
    <property type="match status" value="1"/>
</dbReference>
<evidence type="ECO:0000313" key="2">
    <source>
        <dbReference type="EMBL" id="AFZ35757.1"/>
    </source>
</evidence>
<evidence type="ECO:0000313" key="3">
    <source>
        <dbReference type="Proteomes" id="UP000010473"/>
    </source>
</evidence>
<dbReference type="eggNOG" id="COG0510">
    <property type="taxonomic scope" value="Bacteria"/>
</dbReference>